<dbReference type="EMBL" id="DQAY01000068">
    <property type="protein sequence ID" value="HCO23736.1"/>
    <property type="molecule type" value="Genomic_DNA"/>
</dbReference>
<gene>
    <name evidence="1" type="ORF">DIT97_12020</name>
</gene>
<dbReference type="Proteomes" id="UP000263642">
    <property type="component" value="Unassembled WGS sequence"/>
</dbReference>
<organism evidence="1 2">
    <name type="scientific">Gimesia maris</name>
    <dbReference type="NCBI Taxonomy" id="122"/>
    <lineage>
        <taxon>Bacteria</taxon>
        <taxon>Pseudomonadati</taxon>
        <taxon>Planctomycetota</taxon>
        <taxon>Planctomycetia</taxon>
        <taxon>Planctomycetales</taxon>
        <taxon>Planctomycetaceae</taxon>
        <taxon>Gimesia</taxon>
    </lineage>
</organism>
<proteinExistence type="predicted"/>
<dbReference type="AlphaFoldDB" id="A0A3D3R569"/>
<reference evidence="1 2" key="1">
    <citation type="journal article" date="2018" name="Nat. Biotechnol.">
        <title>A standardized bacterial taxonomy based on genome phylogeny substantially revises the tree of life.</title>
        <authorList>
            <person name="Parks D.H."/>
            <person name="Chuvochina M."/>
            <person name="Waite D.W."/>
            <person name="Rinke C."/>
            <person name="Skarshewski A."/>
            <person name="Chaumeil P.A."/>
            <person name="Hugenholtz P."/>
        </authorList>
    </citation>
    <scope>NUCLEOTIDE SEQUENCE [LARGE SCALE GENOMIC DNA]</scope>
    <source>
        <strain evidence="1">UBA9375</strain>
    </source>
</reference>
<sequence>MIYRKQRLATDSGIFTYSLHIGVLDTGLQIVTVDAFNAIGEIVSRILLPRIGSIMQMGDMGSDAGKTAFVAP</sequence>
<evidence type="ECO:0000313" key="1">
    <source>
        <dbReference type="EMBL" id="HCO23736.1"/>
    </source>
</evidence>
<accession>A0A3D3R569</accession>
<protein>
    <submittedName>
        <fullName evidence="1">Uncharacterized protein</fullName>
    </submittedName>
</protein>
<evidence type="ECO:0000313" key="2">
    <source>
        <dbReference type="Proteomes" id="UP000263642"/>
    </source>
</evidence>
<comment type="caution">
    <text evidence="1">The sequence shown here is derived from an EMBL/GenBank/DDBJ whole genome shotgun (WGS) entry which is preliminary data.</text>
</comment>
<name>A0A3D3R569_9PLAN</name>